<keyword evidence="6 9" id="KW-0732">Signal</keyword>
<dbReference type="PROSITE" id="PS51257">
    <property type="entry name" value="PROKAR_LIPOPROTEIN"/>
    <property type="match status" value="1"/>
</dbReference>
<keyword evidence="12" id="KW-1185">Reference proteome</keyword>
<dbReference type="Proteomes" id="UP000301475">
    <property type="component" value="Chromosome"/>
</dbReference>
<accession>A0A4P8XTI5</accession>
<evidence type="ECO:0000256" key="9">
    <source>
        <dbReference type="SAM" id="SignalP"/>
    </source>
</evidence>
<proteinExistence type="inferred from homology"/>
<dbReference type="SUPFAM" id="SSF53850">
    <property type="entry name" value="Periplasmic binding protein-like II"/>
    <property type="match status" value="2"/>
</dbReference>
<feature type="chain" id="PRO_5038774904" evidence="9">
    <location>
        <begin position="23"/>
        <end position="292"/>
    </location>
</feature>
<evidence type="ECO:0000256" key="6">
    <source>
        <dbReference type="ARBA" id="ARBA00022729"/>
    </source>
</evidence>
<evidence type="ECO:0000256" key="7">
    <source>
        <dbReference type="ARBA" id="ARBA00023139"/>
    </source>
</evidence>
<evidence type="ECO:0000256" key="3">
    <source>
        <dbReference type="ARBA" id="ARBA00008725"/>
    </source>
</evidence>
<dbReference type="KEGG" id="ruj:E5Z56_02570"/>
<comment type="similarity">
    <text evidence="3">Belongs to the PstS family.</text>
</comment>
<evidence type="ECO:0000256" key="1">
    <source>
        <dbReference type="ARBA" id="ARBA00002841"/>
    </source>
</evidence>
<dbReference type="EMBL" id="CP039381">
    <property type="protein sequence ID" value="QCT06305.1"/>
    <property type="molecule type" value="Genomic_DNA"/>
</dbReference>
<dbReference type="RefSeq" id="WP_138156390.1">
    <property type="nucleotide sequence ID" value="NZ_CP039381.1"/>
</dbReference>
<dbReference type="PANTHER" id="PTHR30570">
    <property type="entry name" value="PERIPLASMIC PHOSPHATE BINDING COMPONENT OF PHOSPHATE ABC TRANSPORTER"/>
    <property type="match status" value="1"/>
</dbReference>
<comment type="function">
    <text evidence="1">Part of the ABC transporter complex PstSACB involved in phosphate import.</text>
</comment>
<dbReference type="Pfam" id="PF12849">
    <property type="entry name" value="PBP_like_2"/>
    <property type="match status" value="2"/>
</dbReference>
<dbReference type="AlphaFoldDB" id="A0A4P8XTI5"/>
<keyword evidence="5" id="KW-0813">Transport</keyword>
<dbReference type="InterPro" id="IPR024370">
    <property type="entry name" value="PBP_domain"/>
</dbReference>
<dbReference type="GO" id="GO:0005886">
    <property type="term" value="C:plasma membrane"/>
    <property type="evidence" value="ECO:0007669"/>
    <property type="project" value="UniProtKB-SubCell"/>
</dbReference>
<sequence>MKKLICSVMVIALVAISLVGCGSSNNSSSDSSNGNKVTGDITVVSREDGSGTRGAFTELLGIVDDKENDATTESAEITNSTSVMMTTVQGNDNAIGYVSLGSLSDSVKEVTVDGIEGTAENVKSGKYKISRPFNLCYYDGKLSKLAEDLINFIMSDEGQKTVDKEGYISVESGKSYKASGLKGKITVAGSTSVAPLMNVIADEYKKLNPGVTIEIQESGSTAGIQSATEKAVDIGMSSRELKDDEAKTLATKKIAMDGIAVIVNKNNSIDNLTSDQIKSIYLGETTSWDHIK</sequence>
<comment type="subunit">
    <text evidence="4">The complex is composed of two ATP-binding proteins (PstB), two transmembrane proteins (PstC and PstA) and a solute-binding protein (PstS).</text>
</comment>
<dbReference type="InterPro" id="IPR050811">
    <property type="entry name" value="Phosphate_ABC_transporter"/>
</dbReference>
<evidence type="ECO:0000256" key="4">
    <source>
        <dbReference type="ARBA" id="ARBA00011529"/>
    </source>
</evidence>
<evidence type="ECO:0000313" key="11">
    <source>
        <dbReference type="EMBL" id="QCT06305.1"/>
    </source>
</evidence>
<reference evidence="11 12" key="1">
    <citation type="submission" date="2019-04" db="EMBL/GenBank/DDBJ databases">
        <authorList>
            <person name="Embree M."/>
            <person name="Gaffney J.R."/>
        </authorList>
    </citation>
    <scope>NUCLEOTIDE SEQUENCE [LARGE SCALE GENOMIC DNA]</scope>
    <source>
        <strain evidence="11 12">JE7A12</strain>
    </source>
</reference>
<dbReference type="GO" id="GO:0006817">
    <property type="term" value="P:phosphate ion transport"/>
    <property type="evidence" value="ECO:0007669"/>
    <property type="project" value="UniProtKB-KW"/>
</dbReference>
<evidence type="ECO:0000256" key="2">
    <source>
        <dbReference type="ARBA" id="ARBA00004193"/>
    </source>
</evidence>
<dbReference type="PANTHER" id="PTHR30570:SF1">
    <property type="entry name" value="PHOSPHATE-BINDING PROTEIN PSTS"/>
    <property type="match status" value="1"/>
</dbReference>
<name>A0A4P8XTI5_9FIRM</name>
<organism evidence="11 12">
    <name type="scientific">Ruminococcus bovis</name>
    <dbReference type="NCBI Taxonomy" id="2564099"/>
    <lineage>
        <taxon>Bacteria</taxon>
        <taxon>Bacillati</taxon>
        <taxon>Bacillota</taxon>
        <taxon>Clostridia</taxon>
        <taxon>Eubacteriales</taxon>
        <taxon>Oscillospiraceae</taxon>
        <taxon>Ruminococcus</taxon>
    </lineage>
</organism>
<keyword evidence="5" id="KW-0592">Phosphate transport</keyword>
<evidence type="ECO:0000256" key="8">
    <source>
        <dbReference type="ARBA" id="ARBA00023288"/>
    </source>
</evidence>
<dbReference type="OrthoDB" id="9790048at2"/>
<evidence type="ECO:0000259" key="10">
    <source>
        <dbReference type="Pfam" id="PF12849"/>
    </source>
</evidence>
<evidence type="ECO:0000256" key="5">
    <source>
        <dbReference type="ARBA" id="ARBA00022592"/>
    </source>
</evidence>
<gene>
    <name evidence="11" type="ORF">E5Z56_02570</name>
</gene>
<feature type="domain" description="PBP" evidence="10">
    <location>
        <begin position="182"/>
        <end position="290"/>
    </location>
</feature>
<feature type="signal peptide" evidence="9">
    <location>
        <begin position="1"/>
        <end position="22"/>
    </location>
</feature>
<dbReference type="Gene3D" id="3.40.190.10">
    <property type="entry name" value="Periplasmic binding protein-like II"/>
    <property type="match status" value="2"/>
</dbReference>
<comment type="subcellular location">
    <subcellularLocation>
        <location evidence="2">Cell membrane</location>
        <topology evidence="2">Lipid-anchor</topology>
    </subcellularLocation>
</comment>
<protein>
    <submittedName>
        <fullName evidence="11">Extracellular solute-binding protein</fullName>
    </submittedName>
</protein>
<keyword evidence="8" id="KW-0449">Lipoprotein</keyword>
<evidence type="ECO:0000313" key="12">
    <source>
        <dbReference type="Proteomes" id="UP000301475"/>
    </source>
</evidence>
<keyword evidence="7" id="KW-0564">Palmitate</keyword>
<feature type="domain" description="PBP" evidence="10">
    <location>
        <begin position="37"/>
        <end position="157"/>
    </location>
</feature>